<dbReference type="EMBL" id="ADGP01000005">
    <property type="protein sequence ID" value="EFD94762.1"/>
    <property type="molecule type" value="Genomic_DNA"/>
</dbReference>
<comment type="caution">
    <text evidence="1">The sequence shown here is derived from an EMBL/GenBank/DDBJ whole genome shotgun (WGS) entry which is preliminary data.</text>
</comment>
<dbReference type="Proteomes" id="UP000004018">
    <property type="component" value="Unassembled WGS sequence"/>
</dbReference>
<evidence type="ECO:0000313" key="3">
    <source>
        <dbReference type="Proteomes" id="UP000003242"/>
    </source>
</evidence>
<accession>D3LSX8</accession>
<dbReference type="OrthoDB" id="3035995at2"/>
<dbReference type="Proteomes" id="UP000003242">
    <property type="component" value="Unassembled WGS sequence"/>
</dbReference>
<evidence type="ECO:0000313" key="1">
    <source>
        <dbReference type="EMBL" id="EFD94762.1"/>
    </source>
</evidence>
<reference evidence="3" key="1">
    <citation type="submission" date="2009-12" db="EMBL/GenBank/DDBJ databases">
        <title>Sequence of Clostridiales genomosp. BVAB3 str. UPII9-5.</title>
        <authorList>
            <person name="Madupu R."/>
            <person name="Durkin A.S."/>
            <person name="Torralba M."/>
            <person name="Methe B."/>
            <person name="Sutton G.G."/>
            <person name="Strausberg R.L."/>
            <person name="Nelson K.E."/>
        </authorList>
    </citation>
    <scope>NUCLEOTIDE SEQUENCE [LARGE SCALE GENOMIC DNA]</scope>
    <source>
        <strain evidence="3">28L</strain>
    </source>
</reference>
<dbReference type="RefSeq" id="WP_007391566.1">
    <property type="nucleotide sequence ID" value="NZ_ADGP01000005.1"/>
</dbReference>
<reference evidence="2 4" key="3">
    <citation type="submission" date="2011-04" db="EMBL/GenBank/DDBJ databases">
        <authorList>
            <person name="Harkins D.M."/>
            <person name="Madupu R."/>
            <person name="Durkin A.S."/>
            <person name="Torralba M."/>
            <person name="Methe B."/>
            <person name="Sutton G.G."/>
            <person name="Nelson K.E."/>
        </authorList>
    </citation>
    <scope>NUCLEOTIDE SEQUENCE [LARGE SCALE GENOMIC DNA]</scope>
    <source>
        <strain evidence="2 4">UPII 199-6</strain>
    </source>
</reference>
<dbReference type="AlphaFoldDB" id="D3LSX8"/>
<name>D3LSX8_9FIRM</name>
<reference evidence="1" key="2">
    <citation type="submission" date="2009-12" db="EMBL/GenBank/DDBJ databases">
        <authorList>
            <person name="Madupu R."/>
            <person name="Durkin A.S."/>
            <person name="Torralba M."/>
            <person name="Methe B."/>
            <person name="Sutton G.G."/>
            <person name="Strausberg R.L."/>
            <person name="Nelson K.E."/>
        </authorList>
    </citation>
    <scope>NUCLEOTIDE SEQUENCE</scope>
    <source>
        <strain evidence="1">28L</strain>
    </source>
</reference>
<organism evidence="1 3">
    <name type="scientific">Megasphaera lornae</name>
    <dbReference type="NCBI Taxonomy" id="1000568"/>
    <lineage>
        <taxon>Bacteria</taxon>
        <taxon>Bacillati</taxon>
        <taxon>Bacillota</taxon>
        <taxon>Negativicutes</taxon>
        <taxon>Veillonellales</taxon>
        <taxon>Veillonellaceae</taxon>
        <taxon>Megasphaera</taxon>
    </lineage>
</organism>
<dbReference type="STRING" id="699218.HMPREF0889_1501"/>
<gene>
    <name evidence="1" type="ORF">HMPREF0889_1501</name>
    <name evidence="2" type="ORF">HMPREF1039_0931</name>
</gene>
<dbReference type="eggNOG" id="ENOG502ZTVM">
    <property type="taxonomic scope" value="Bacteria"/>
</dbReference>
<keyword evidence="4" id="KW-1185">Reference proteome</keyword>
<evidence type="ECO:0000313" key="4">
    <source>
        <dbReference type="Proteomes" id="UP000004018"/>
    </source>
</evidence>
<dbReference type="EMBL" id="AFIJ01000038">
    <property type="protein sequence ID" value="EGL39400.1"/>
    <property type="molecule type" value="Genomic_DNA"/>
</dbReference>
<evidence type="ECO:0000313" key="2">
    <source>
        <dbReference type="EMBL" id="EGL39400.1"/>
    </source>
</evidence>
<sequence>MQYYGDLLRRLQKESTTGVGMYFVKKCLLRIKQSRLSENETRFFMMCAVSANDGLQKFLEQQQWEHTGFWQQRLYFSRVKSQVPMAVKAYISCLLVLLGSQKKLLLKKLQLSEAEMLQKWEYLFYYEAADKVHFNRFMQAVTEKDGLLHVFTTLGEVLFTQLQGKCLGPPVSLTANGELAQRLVSEDAYIVTCRLKEMK</sequence>
<proteinExistence type="predicted"/>
<protein>
    <submittedName>
        <fullName evidence="1">Uncharacterized protein</fullName>
    </submittedName>
</protein>